<dbReference type="Proteomes" id="UP001482520">
    <property type="component" value="Unassembled WGS sequence"/>
</dbReference>
<dbReference type="RefSeq" id="WP_349805204.1">
    <property type="nucleotide sequence ID" value="NZ_JBEGDP010000020.1"/>
</dbReference>
<evidence type="ECO:0000256" key="1">
    <source>
        <dbReference type="SAM" id="MobiDB-lite"/>
    </source>
</evidence>
<feature type="signal peptide" evidence="2">
    <location>
        <begin position="1"/>
        <end position="45"/>
    </location>
</feature>
<evidence type="ECO:0000313" key="5">
    <source>
        <dbReference type="Proteomes" id="UP001482520"/>
    </source>
</evidence>
<name>A0ABV1P1R7_9ACTN</name>
<dbReference type="CDD" id="cd01823">
    <property type="entry name" value="SEST_like"/>
    <property type="match status" value="1"/>
</dbReference>
<evidence type="ECO:0000259" key="3">
    <source>
        <dbReference type="Pfam" id="PF13472"/>
    </source>
</evidence>
<dbReference type="PANTHER" id="PTHR37981">
    <property type="entry name" value="LIPASE 2"/>
    <property type="match status" value="1"/>
</dbReference>
<dbReference type="InterPro" id="IPR013830">
    <property type="entry name" value="SGNH_hydro"/>
</dbReference>
<gene>
    <name evidence="4" type="ORF">V6R90_15630</name>
</gene>
<feature type="domain" description="SGNH hydrolase-type esterase" evidence="3">
    <location>
        <begin position="60"/>
        <end position="277"/>
    </location>
</feature>
<comment type="caution">
    <text evidence="4">The sequence shown here is derived from an EMBL/GenBank/DDBJ whole genome shotgun (WGS) entry which is preliminary data.</text>
</comment>
<dbReference type="SUPFAM" id="SSF52266">
    <property type="entry name" value="SGNH hydrolase"/>
    <property type="match status" value="1"/>
</dbReference>
<evidence type="ECO:0000313" key="4">
    <source>
        <dbReference type="EMBL" id="MEQ7848713.1"/>
    </source>
</evidence>
<feature type="chain" id="PRO_5047457964" evidence="2">
    <location>
        <begin position="46"/>
        <end position="367"/>
    </location>
</feature>
<sequence length="367" mass="37706">MPLLASSRSFRSPAPSQGPRPARRARSGRAAALAAVLLAPLAAVALPAAPASAAAPSYVALGDSYSSGTGTRSYLDDGTSCQRSTRAYPSLVAAQRGYALTFRACSGATIPDVTTAQLGALSASTAYVTISVGGNDAGFADVLTECALPGWMSDCGGAVDQAQAFIAGTLPGRLSTLYGSIRSRAPQARVVVIGYPRVFMGEDCNAATFFSPAEETRLNATADQLNARLAAAASARGFGFANPTSRFTGHAVCDDVEWLNGFSSPVSESYHPNQLGHSSGYTPLVSPLLTGSALGRVATSAPRIDADLLRAADAQGATLAAQQRRYAGLDAAIEPETVTAPDLTTPAARAAARRAGITDLDRWAARH</sequence>
<feature type="compositionally biased region" description="Low complexity" evidence="1">
    <location>
        <begin position="1"/>
        <end position="20"/>
    </location>
</feature>
<reference evidence="4 5" key="1">
    <citation type="submission" date="2024-02" db="EMBL/GenBank/DDBJ databases">
        <title>Full genome sequence of Nocardioides kribbensis.</title>
        <authorList>
            <person name="Poletto B.L."/>
            <person name="Silva G."/>
            <person name="Galante D."/>
            <person name="Campos K.R."/>
            <person name="Santos M.B.N."/>
            <person name="Sacchi C.T."/>
        </authorList>
    </citation>
    <scope>NUCLEOTIDE SEQUENCE [LARGE SCALE GENOMIC DNA]</scope>
    <source>
        <strain evidence="4 5">O4R</strain>
    </source>
</reference>
<dbReference type="InterPro" id="IPR036514">
    <property type="entry name" value="SGNH_hydro_sf"/>
</dbReference>
<proteinExistence type="predicted"/>
<keyword evidence="4" id="KW-0378">Hydrolase</keyword>
<dbReference type="Pfam" id="PF13472">
    <property type="entry name" value="Lipase_GDSL_2"/>
    <property type="match status" value="1"/>
</dbReference>
<dbReference type="InterPro" id="IPR037460">
    <property type="entry name" value="SEST-like"/>
</dbReference>
<keyword evidence="2" id="KW-0732">Signal</keyword>
<dbReference type="Gene3D" id="3.40.50.1110">
    <property type="entry name" value="SGNH hydrolase"/>
    <property type="match status" value="1"/>
</dbReference>
<accession>A0ABV1P1R7</accession>
<dbReference type="GO" id="GO:0016787">
    <property type="term" value="F:hydrolase activity"/>
    <property type="evidence" value="ECO:0007669"/>
    <property type="project" value="UniProtKB-KW"/>
</dbReference>
<dbReference type="PANTHER" id="PTHR37981:SF1">
    <property type="entry name" value="SGNH HYDROLASE-TYPE ESTERASE DOMAIN-CONTAINING PROTEIN"/>
    <property type="match status" value="1"/>
</dbReference>
<dbReference type="EMBL" id="JBEGDP010000020">
    <property type="protein sequence ID" value="MEQ7848713.1"/>
    <property type="molecule type" value="Genomic_DNA"/>
</dbReference>
<feature type="region of interest" description="Disordered" evidence="1">
    <location>
        <begin position="1"/>
        <end position="25"/>
    </location>
</feature>
<dbReference type="EC" id="3.1.-.-" evidence="4"/>
<organism evidence="4 5">
    <name type="scientific">Nocardioides kribbensis</name>
    <dbReference type="NCBI Taxonomy" id="305517"/>
    <lineage>
        <taxon>Bacteria</taxon>
        <taxon>Bacillati</taxon>
        <taxon>Actinomycetota</taxon>
        <taxon>Actinomycetes</taxon>
        <taxon>Propionibacteriales</taxon>
        <taxon>Nocardioidaceae</taxon>
        <taxon>Nocardioides</taxon>
    </lineage>
</organism>
<keyword evidence="5" id="KW-1185">Reference proteome</keyword>
<protein>
    <submittedName>
        <fullName evidence="4">SGNH/GDSL hydrolase family protein</fullName>
        <ecNumber evidence="4">3.1.-.-</ecNumber>
    </submittedName>
</protein>
<evidence type="ECO:0000256" key="2">
    <source>
        <dbReference type="SAM" id="SignalP"/>
    </source>
</evidence>